<dbReference type="InterPro" id="IPR032808">
    <property type="entry name" value="DoxX"/>
</dbReference>
<evidence type="ECO:0000256" key="3">
    <source>
        <dbReference type="ARBA" id="ARBA00022989"/>
    </source>
</evidence>
<keyword evidence="7" id="KW-1185">Reference proteome</keyword>
<feature type="transmembrane region" description="Helical" evidence="5">
    <location>
        <begin position="46"/>
        <end position="66"/>
    </location>
</feature>
<feature type="transmembrane region" description="Helical" evidence="5">
    <location>
        <begin position="72"/>
        <end position="91"/>
    </location>
</feature>
<organism evidence="6 7">
    <name type="scientific">Pseudonocardia abyssalis</name>
    <dbReference type="NCBI Taxonomy" id="2792008"/>
    <lineage>
        <taxon>Bacteria</taxon>
        <taxon>Bacillati</taxon>
        <taxon>Actinomycetota</taxon>
        <taxon>Actinomycetes</taxon>
        <taxon>Pseudonocardiales</taxon>
        <taxon>Pseudonocardiaceae</taxon>
        <taxon>Pseudonocardia</taxon>
    </lineage>
</organism>
<evidence type="ECO:0000256" key="2">
    <source>
        <dbReference type="ARBA" id="ARBA00022692"/>
    </source>
</evidence>
<feature type="transmembrane region" description="Helical" evidence="5">
    <location>
        <begin position="98"/>
        <end position="119"/>
    </location>
</feature>
<keyword evidence="2 5" id="KW-0812">Transmembrane</keyword>
<dbReference type="Pfam" id="PF13564">
    <property type="entry name" value="DoxX_2"/>
    <property type="match status" value="1"/>
</dbReference>
<sequence length="121" mass="12365">MSVVAWILQIVLALAFLGAGGMKLARPKPALVAAGMGYAEDFSSSAIKTIGLLEVLGAIGLVLPAVTGIATWLVPVAAIGLALTMAGAVVVHVRRKEAYLPPLVLGVLALVLAVLRLAYPL</sequence>
<evidence type="ECO:0000256" key="4">
    <source>
        <dbReference type="ARBA" id="ARBA00023136"/>
    </source>
</evidence>
<evidence type="ECO:0000313" key="7">
    <source>
        <dbReference type="Proteomes" id="UP000694287"/>
    </source>
</evidence>
<evidence type="ECO:0000256" key="1">
    <source>
        <dbReference type="ARBA" id="ARBA00004141"/>
    </source>
</evidence>
<dbReference type="Proteomes" id="UP000694287">
    <property type="component" value="Unassembled WGS sequence"/>
</dbReference>
<keyword evidence="4 5" id="KW-0472">Membrane</keyword>
<evidence type="ECO:0000313" key="6">
    <source>
        <dbReference type="EMBL" id="MBW0138463.1"/>
    </source>
</evidence>
<comment type="subcellular location">
    <subcellularLocation>
        <location evidence="1">Membrane</location>
        <topology evidence="1">Multi-pass membrane protein</topology>
    </subcellularLocation>
</comment>
<accession>A0ABS6V2R7</accession>
<protein>
    <submittedName>
        <fullName evidence="6">DoxX family protein</fullName>
    </submittedName>
</protein>
<dbReference type="EMBL" id="JADQDK010000001">
    <property type="protein sequence ID" value="MBW0138463.1"/>
    <property type="molecule type" value="Genomic_DNA"/>
</dbReference>
<keyword evidence="3 5" id="KW-1133">Transmembrane helix</keyword>
<proteinExistence type="predicted"/>
<reference evidence="6 7" key="1">
    <citation type="submission" date="2020-11" db="EMBL/GenBank/DDBJ databases">
        <title>Pseudonocardia abyssalis sp. nov. and Pseudonocardia oceani sp. nov., description and phylogenomic analysis of two novel actinomycetes isolated from the deep Southern Ocean.</title>
        <authorList>
            <person name="Parra J."/>
        </authorList>
    </citation>
    <scope>NUCLEOTIDE SEQUENCE [LARGE SCALE GENOMIC DNA]</scope>
    <source>
        <strain evidence="6 7">KRD-168</strain>
    </source>
</reference>
<comment type="caution">
    <text evidence="6">The sequence shown here is derived from an EMBL/GenBank/DDBJ whole genome shotgun (WGS) entry which is preliminary data.</text>
</comment>
<name>A0ABS6V2R7_9PSEU</name>
<feature type="transmembrane region" description="Helical" evidence="5">
    <location>
        <begin position="6"/>
        <end position="25"/>
    </location>
</feature>
<gene>
    <name evidence="6" type="ORF">I4I81_29985</name>
</gene>
<evidence type="ECO:0000256" key="5">
    <source>
        <dbReference type="SAM" id="Phobius"/>
    </source>
</evidence>